<feature type="coiled-coil region" evidence="1">
    <location>
        <begin position="29"/>
        <end position="77"/>
    </location>
</feature>
<proteinExistence type="predicted"/>
<keyword evidence="1" id="KW-0175">Coiled coil</keyword>
<dbReference type="Proteomes" id="UP000757435">
    <property type="component" value="Unassembled WGS sequence"/>
</dbReference>
<sequence length="110" mass="12600">MRTPSKGRILPKISTMPRQQTEAAAVLDLYKLAIEKNRLQQELQDIELRRLQILSRLTVLEGQVDSLEAKAHQMRDSIPVDSLLPVDGSLPRARSKPYPAEEFDLLFLEY</sequence>
<evidence type="ECO:0000256" key="1">
    <source>
        <dbReference type="SAM" id="Coils"/>
    </source>
</evidence>
<accession>A0A951ULZ2</accession>
<reference evidence="2" key="1">
    <citation type="submission" date="2021-05" db="EMBL/GenBank/DDBJ databases">
        <authorList>
            <person name="Pietrasiak N."/>
            <person name="Ward R."/>
            <person name="Stajich J.E."/>
            <person name="Kurbessoian T."/>
        </authorList>
    </citation>
    <scope>NUCLEOTIDE SEQUENCE</scope>
    <source>
        <strain evidence="2">UHER 2000/2452</strain>
    </source>
</reference>
<name>A0A951ULZ2_9CYAN</name>
<evidence type="ECO:0000313" key="2">
    <source>
        <dbReference type="EMBL" id="MBW4658642.1"/>
    </source>
</evidence>
<organism evidence="2 3">
    <name type="scientific">Drouetiella hepatica Uher 2000/2452</name>
    <dbReference type="NCBI Taxonomy" id="904376"/>
    <lineage>
        <taxon>Bacteria</taxon>
        <taxon>Bacillati</taxon>
        <taxon>Cyanobacteriota</taxon>
        <taxon>Cyanophyceae</taxon>
        <taxon>Oculatellales</taxon>
        <taxon>Oculatellaceae</taxon>
        <taxon>Drouetiella</taxon>
    </lineage>
</organism>
<reference evidence="2" key="2">
    <citation type="journal article" date="2022" name="Microbiol. Resour. Announc.">
        <title>Metagenome Sequencing to Explore Phylogenomics of Terrestrial Cyanobacteria.</title>
        <authorList>
            <person name="Ward R.D."/>
            <person name="Stajich J.E."/>
            <person name="Johansen J.R."/>
            <person name="Huntemann M."/>
            <person name="Clum A."/>
            <person name="Foster B."/>
            <person name="Foster B."/>
            <person name="Roux S."/>
            <person name="Palaniappan K."/>
            <person name="Varghese N."/>
            <person name="Mukherjee S."/>
            <person name="Reddy T.B.K."/>
            <person name="Daum C."/>
            <person name="Copeland A."/>
            <person name="Chen I.A."/>
            <person name="Ivanova N.N."/>
            <person name="Kyrpides N.C."/>
            <person name="Shapiro N."/>
            <person name="Eloe-Fadrosh E.A."/>
            <person name="Pietrasiak N."/>
        </authorList>
    </citation>
    <scope>NUCLEOTIDE SEQUENCE</scope>
    <source>
        <strain evidence="2">UHER 2000/2452</strain>
    </source>
</reference>
<dbReference type="EMBL" id="JAHHHD010000006">
    <property type="protein sequence ID" value="MBW4658642.1"/>
    <property type="molecule type" value="Genomic_DNA"/>
</dbReference>
<evidence type="ECO:0000313" key="3">
    <source>
        <dbReference type="Proteomes" id="UP000757435"/>
    </source>
</evidence>
<comment type="caution">
    <text evidence="2">The sequence shown here is derived from an EMBL/GenBank/DDBJ whole genome shotgun (WGS) entry which is preliminary data.</text>
</comment>
<gene>
    <name evidence="2" type="ORF">KME15_08210</name>
</gene>
<evidence type="ECO:0008006" key="4">
    <source>
        <dbReference type="Google" id="ProtNLM"/>
    </source>
</evidence>
<protein>
    <recommendedName>
        <fullName evidence="4">Gas vesicle protein</fullName>
    </recommendedName>
</protein>
<dbReference type="AlphaFoldDB" id="A0A951ULZ2"/>